<dbReference type="HAMAP" id="MF_01264">
    <property type="entry name" value="CCA_arch"/>
    <property type="match status" value="1"/>
</dbReference>
<evidence type="ECO:0000259" key="13">
    <source>
        <dbReference type="Pfam" id="PF21133"/>
    </source>
</evidence>
<dbReference type="InterPro" id="IPR048833">
    <property type="entry name" value="CAA_C"/>
</dbReference>
<evidence type="ECO:0000256" key="4">
    <source>
        <dbReference type="ARBA" id="ARBA00022723"/>
    </source>
</evidence>
<comment type="catalytic activity">
    <reaction evidence="10">
        <text>a tRNA precursor + 2 CTP + ATP = a tRNA with a 3' CCA end + 3 diphosphate</text>
        <dbReference type="Rhea" id="RHEA:14433"/>
        <dbReference type="Rhea" id="RHEA-COMP:10465"/>
        <dbReference type="Rhea" id="RHEA-COMP:10468"/>
        <dbReference type="ChEBI" id="CHEBI:30616"/>
        <dbReference type="ChEBI" id="CHEBI:33019"/>
        <dbReference type="ChEBI" id="CHEBI:37563"/>
        <dbReference type="ChEBI" id="CHEBI:74896"/>
        <dbReference type="ChEBI" id="CHEBI:83071"/>
        <dbReference type="EC" id="2.7.7.72"/>
    </reaction>
</comment>
<dbReference type="EC" id="2.7.7.72" evidence="10"/>
<accession>A0AAE3H8P8</accession>
<keyword evidence="7 10" id="KW-0067">ATP-binding</keyword>
<dbReference type="SUPFAM" id="SSF81631">
    <property type="entry name" value="PAP/OAS1 substrate-binding domain"/>
    <property type="match status" value="1"/>
</dbReference>
<comment type="caution">
    <text evidence="14">The sequence shown here is derived from an EMBL/GenBank/DDBJ whole genome shotgun (WGS) entry which is preliminary data.</text>
</comment>
<feature type="binding site" evidence="10">
    <location>
        <position position="144"/>
    </location>
    <ligand>
        <name>ATP</name>
        <dbReference type="ChEBI" id="CHEBI:30616"/>
    </ligand>
</feature>
<keyword evidence="8 10" id="KW-0460">Magnesium</keyword>
<evidence type="ECO:0000256" key="7">
    <source>
        <dbReference type="ARBA" id="ARBA00022840"/>
    </source>
</evidence>
<feature type="binding site" evidence="10">
    <location>
        <position position="144"/>
    </location>
    <ligand>
        <name>CTP</name>
        <dbReference type="ChEBI" id="CHEBI:37563"/>
    </ligand>
</feature>
<dbReference type="InterPro" id="IPR002934">
    <property type="entry name" value="Polymerase_NTP_transf_dom"/>
</dbReference>
<feature type="domain" description="CCA-adding enzyme C-terminal" evidence="13">
    <location>
        <begin position="287"/>
        <end position="429"/>
    </location>
</feature>
<dbReference type="PIRSF" id="PIRSF005335">
    <property type="entry name" value="CCA_arch"/>
    <property type="match status" value="1"/>
</dbReference>
<keyword evidence="4 10" id="KW-0479">Metal-binding</keyword>
<reference evidence="14 15" key="1">
    <citation type="journal article" date="2011" name="Appl. Environ. Microbiol.">
        <title>Methanogenic archaea isolated from Taiwan's Chelungpu fault.</title>
        <authorList>
            <person name="Wu S.Y."/>
            <person name="Lai M.C."/>
        </authorList>
    </citation>
    <scope>NUCLEOTIDE SEQUENCE [LARGE SCALE GENOMIC DNA]</scope>
    <source>
        <strain evidence="14 15">St545Mb</strain>
    </source>
</reference>
<dbReference type="AlphaFoldDB" id="A0AAE3H8P8"/>
<dbReference type="Pfam" id="PF09249">
    <property type="entry name" value="tRNA_NucTransf2"/>
    <property type="match status" value="1"/>
</dbReference>
<dbReference type="InterPro" id="IPR042090">
    <property type="entry name" value="CCA_tRNA_nucleotrans_2"/>
</dbReference>
<evidence type="ECO:0000256" key="10">
    <source>
        <dbReference type="HAMAP-Rule" id="MF_01264"/>
    </source>
</evidence>
<keyword evidence="1 10" id="KW-0808">Transferase</keyword>
<dbReference type="Pfam" id="PF21133">
    <property type="entry name" value="CAA_C"/>
    <property type="match status" value="1"/>
</dbReference>
<dbReference type="Gene3D" id="3.30.70.1550">
    <property type="entry name" value="Archaeal tRNA CCA-adding enzyme catalytic domain"/>
    <property type="match status" value="1"/>
</dbReference>
<dbReference type="RefSeq" id="WP_256621775.1">
    <property type="nucleotide sequence ID" value="NZ_JTEO01000002.1"/>
</dbReference>
<feature type="domain" description="Polymerase nucleotidyl transferase" evidence="11">
    <location>
        <begin position="48"/>
        <end position="144"/>
    </location>
</feature>
<evidence type="ECO:0000256" key="6">
    <source>
        <dbReference type="ARBA" id="ARBA00022800"/>
    </source>
</evidence>
<evidence type="ECO:0000256" key="3">
    <source>
        <dbReference type="ARBA" id="ARBA00022695"/>
    </source>
</evidence>
<dbReference type="InterPro" id="IPR015329">
    <property type="entry name" value="tRNA_NucTransf2"/>
</dbReference>
<feature type="binding site" evidence="10">
    <location>
        <position position="163"/>
    </location>
    <ligand>
        <name>ATP</name>
        <dbReference type="ChEBI" id="CHEBI:30616"/>
    </ligand>
</feature>
<dbReference type="Gene3D" id="3.30.460.10">
    <property type="entry name" value="Beta Polymerase, domain 2"/>
    <property type="match status" value="1"/>
</dbReference>
<dbReference type="GO" id="GO:0005524">
    <property type="term" value="F:ATP binding"/>
    <property type="evidence" value="ECO:0007669"/>
    <property type="project" value="UniProtKB-UniRule"/>
</dbReference>
<evidence type="ECO:0000256" key="9">
    <source>
        <dbReference type="ARBA" id="ARBA00022884"/>
    </source>
</evidence>
<dbReference type="InterPro" id="IPR043519">
    <property type="entry name" value="NT_sf"/>
</dbReference>
<feature type="binding site" evidence="10">
    <location>
        <position position="172"/>
    </location>
    <ligand>
        <name>ATP</name>
        <dbReference type="ChEBI" id="CHEBI:30616"/>
    </ligand>
</feature>
<feature type="binding site" evidence="10">
    <location>
        <position position="163"/>
    </location>
    <ligand>
        <name>CTP</name>
        <dbReference type="ChEBI" id="CHEBI:37563"/>
    </ligand>
</feature>
<keyword evidence="3 10" id="KW-0548">Nucleotidyltransferase</keyword>
<dbReference type="Gene3D" id="3.30.70.590">
    <property type="entry name" value="Poly(A) polymerase predicted RNA binding domain"/>
    <property type="match status" value="1"/>
</dbReference>
<comment type="subunit">
    <text evidence="10">Homodimer.</text>
</comment>
<sequence>MDRRIEVENEVLRRVKPSPEEKKRLLAVVQDLLSKVDSTAAGLGVSGIRAKLVGSAARDTWTSGTHDLDIFIPFPVQKTRDELEKYGLLIARDIAKGADRYEERYAEHPYLNMHYRGFDVDMVPCFAVGCASDMKSAVDRTPFHSEFVKTHIRGMEDEVLKLKQFMKGTGVYGSELRTQGFSGYLTELLIISYESFEGVISGACNWKPGVVIDLHGHGTVTHSESLVVVDPTDPKRNVAAALSLDRFCRFIDACCSYLEEPSLSFFFPEPEIPLTDQQVLGMISERESSFVAIVFGKPDIVEDVLYPQLDKMESSVRALLEQHGFSILNSSRWAGEQAAIVVELLCAKLPDVKKHRGPPVWERKHAQNFISKYKGSADTFAFYIEDGYYVADIKRKFTAAKDLLQEKLAACSMGKQLTESVRQGFRILENEEICLIEEEDFRRSLNKWKGN</sequence>
<feature type="binding site" evidence="10">
    <location>
        <position position="67"/>
    </location>
    <ligand>
        <name>Mg(2+)</name>
        <dbReference type="ChEBI" id="CHEBI:18420"/>
    </ligand>
</feature>
<keyword evidence="15" id="KW-1185">Reference proteome</keyword>
<evidence type="ECO:0000256" key="5">
    <source>
        <dbReference type="ARBA" id="ARBA00022741"/>
    </source>
</evidence>
<gene>
    <name evidence="10" type="primary">cca</name>
    <name evidence="14" type="ORF">PV02_02350</name>
</gene>
<feature type="binding site" evidence="10">
    <location>
        <position position="69"/>
    </location>
    <ligand>
        <name>Mg(2+)</name>
        <dbReference type="ChEBI" id="CHEBI:18420"/>
    </ligand>
</feature>
<dbReference type="PANTHER" id="PTHR39643">
    <property type="entry name" value="CCA-ADDING ENZYME"/>
    <property type="match status" value="1"/>
</dbReference>
<comment type="function">
    <text evidence="10">Catalyzes the addition and repair of the essential 3'-terminal CCA sequence in tRNAs without using a nucleic acid template. Adds these three nucleotides in the order of C, C, and A to the tRNA nucleotide-73, using CTP and ATP as substrates and producing inorganic pyrophosphate. tRNA 3'-terminal CCA addition is required both for tRNA processing and repair. Also involved in tRNA surveillance by mediating tandem CCA addition to generate a CCACCA at the 3' terminus of unstable tRNAs. While stable tRNAs receive only 3'-terminal CCA, unstable tRNAs are marked with CCACCA and rapidly degraded.</text>
</comment>
<comment type="similarity">
    <text evidence="10">Belongs to the tRNA nucleotidyltransferase/poly(A) polymerase family. Archaeal CCA-adding enzyme subfamily.</text>
</comment>
<feature type="binding site" evidence="10">
    <location>
        <position position="55"/>
    </location>
    <ligand>
        <name>ATP</name>
        <dbReference type="ChEBI" id="CHEBI:30616"/>
    </ligand>
</feature>
<dbReference type="Pfam" id="PF01909">
    <property type="entry name" value="NTP_transf_2"/>
    <property type="match status" value="1"/>
</dbReference>
<dbReference type="Proteomes" id="UP001206983">
    <property type="component" value="Unassembled WGS sequence"/>
</dbReference>
<dbReference type="InterPro" id="IPR011068">
    <property type="entry name" value="NuclTrfase_I-like_C"/>
</dbReference>
<evidence type="ECO:0000259" key="12">
    <source>
        <dbReference type="Pfam" id="PF09249"/>
    </source>
</evidence>
<feature type="binding site" evidence="10">
    <location>
        <position position="121"/>
    </location>
    <ligand>
        <name>Mg(2+)</name>
        <dbReference type="ChEBI" id="CHEBI:18420"/>
    </ligand>
</feature>
<feature type="domain" description="tRNA nucleotidyltransferase substrate binding" evidence="12">
    <location>
        <begin position="157"/>
        <end position="267"/>
    </location>
</feature>
<comment type="cofactor">
    <cofactor evidence="10">
        <name>Mg(2+)</name>
        <dbReference type="ChEBI" id="CHEBI:18420"/>
    </cofactor>
</comment>
<evidence type="ECO:0000313" key="14">
    <source>
        <dbReference type="EMBL" id="MCQ6962025.1"/>
    </source>
</evidence>
<dbReference type="NCBIfam" id="TIGR03671">
    <property type="entry name" value="cca_archaeal"/>
    <property type="match status" value="1"/>
</dbReference>
<feature type="binding site" evidence="10">
    <location>
        <position position="58"/>
    </location>
    <ligand>
        <name>ATP</name>
        <dbReference type="ChEBI" id="CHEBI:30616"/>
    </ligand>
</feature>
<dbReference type="EMBL" id="JTEO01000002">
    <property type="protein sequence ID" value="MCQ6962025.1"/>
    <property type="molecule type" value="Genomic_DNA"/>
</dbReference>
<name>A0AAE3H8P8_9EURY</name>
<comment type="catalytic activity">
    <reaction evidence="10">
        <text>a tRNA with a 3' CCA end + 2 CTP + ATP = a tRNA with a 3' CCACCA end + 3 diphosphate</text>
        <dbReference type="Rhea" id="RHEA:76235"/>
        <dbReference type="Rhea" id="RHEA-COMP:10468"/>
        <dbReference type="Rhea" id="RHEA-COMP:18655"/>
        <dbReference type="ChEBI" id="CHEBI:30616"/>
        <dbReference type="ChEBI" id="CHEBI:33019"/>
        <dbReference type="ChEBI" id="CHEBI:37563"/>
        <dbReference type="ChEBI" id="CHEBI:83071"/>
        <dbReference type="ChEBI" id="CHEBI:195187"/>
    </reaction>
</comment>
<feature type="binding site" evidence="10">
    <location>
        <position position="55"/>
    </location>
    <ligand>
        <name>CTP</name>
        <dbReference type="ChEBI" id="CHEBI:37563"/>
    </ligand>
</feature>
<dbReference type="SUPFAM" id="SSF81301">
    <property type="entry name" value="Nucleotidyltransferase"/>
    <property type="match status" value="1"/>
</dbReference>
<evidence type="ECO:0000256" key="8">
    <source>
        <dbReference type="ARBA" id="ARBA00022842"/>
    </source>
</evidence>
<proteinExistence type="inferred from homology"/>
<organism evidence="14 15">
    <name type="scientific">Methanolobus chelungpuianus</name>
    <dbReference type="NCBI Taxonomy" id="502115"/>
    <lineage>
        <taxon>Archaea</taxon>
        <taxon>Methanobacteriati</taxon>
        <taxon>Methanobacteriota</taxon>
        <taxon>Stenosarchaea group</taxon>
        <taxon>Methanomicrobia</taxon>
        <taxon>Methanosarcinales</taxon>
        <taxon>Methanosarcinaceae</taxon>
        <taxon>Methanolobus</taxon>
    </lineage>
</organism>
<keyword evidence="2 10" id="KW-0819">tRNA processing</keyword>
<dbReference type="InterPro" id="IPR006116">
    <property type="entry name" value="NT_2-5OAS_ClassI-CCAase"/>
</dbReference>
<keyword evidence="6 10" id="KW-0692">RNA repair</keyword>
<evidence type="ECO:0000313" key="15">
    <source>
        <dbReference type="Proteomes" id="UP001206983"/>
    </source>
</evidence>
<evidence type="ECO:0000256" key="2">
    <source>
        <dbReference type="ARBA" id="ARBA00022694"/>
    </source>
</evidence>
<dbReference type="CDD" id="cd05400">
    <property type="entry name" value="NT_2-5OAS_ClassI-CCAase"/>
    <property type="match status" value="1"/>
</dbReference>
<dbReference type="Gene3D" id="1.10.1410.30">
    <property type="entry name" value="CCA tRNA nucleotidyltransferase, domain 2"/>
    <property type="match status" value="1"/>
</dbReference>
<evidence type="ECO:0000256" key="1">
    <source>
        <dbReference type="ARBA" id="ARBA00022679"/>
    </source>
</evidence>
<keyword evidence="9 10" id="KW-0694">RNA-binding</keyword>
<dbReference type="GO" id="GO:0004810">
    <property type="term" value="F:CCA tRNA nucleotidyltransferase activity"/>
    <property type="evidence" value="ECO:0007669"/>
    <property type="project" value="UniProtKB-UniRule"/>
</dbReference>
<dbReference type="GO" id="GO:0001680">
    <property type="term" value="P:tRNA 3'-terminal CCA addition"/>
    <property type="evidence" value="ECO:0007669"/>
    <property type="project" value="UniProtKB-UniRule"/>
</dbReference>
<keyword evidence="5 10" id="KW-0547">Nucleotide-binding</keyword>
<dbReference type="InterPro" id="IPR008229">
    <property type="entry name" value="CCA-adding_arc"/>
</dbReference>
<dbReference type="SUPFAM" id="SSF55003">
    <property type="entry name" value="PAP/Archaeal CCA-adding enzyme, C-terminal domain"/>
    <property type="match status" value="1"/>
</dbReference>
<feature type="binding site" evidence="10">
    <location>
        <position position="58"/>
    </location>
    <ligand>
        <name>CTP</name>
        <dbReference type="ChEBI" id="CHEBI:37563"/>
    </ligand>
</feature>
<protein>
    <recommendedName>
        <fullName evidence="10">CCA-adding enzyme</fullName>
        <ecNumber evidence="10">2.7.7.72</ecNumber>
    </recommendedName>
    <alternativeName>
        <fullName evidence="10">CCA tRNA nucleotidyltransferase</fullName>
    </alternativeName>
    <alternativeName>
        <fullName evidence="10">tRNA CCA-pyrophosphorylase</fullName>
    </alternativeName>
    <alternativeName>
        <fullName evidence="10">tRNA adenylyl-/cytidylyl- transferase</fullName>
    </alternativeName>
    <alternativeName>
        <fullName evidence="10">tRNA nucleotidyltransferase</fullName>
    </alternativeName>
    <alternativeName>
        <fullName evidence="10">tRNA-NT</fullName>
    </alternativeName>
</protein>
<dbReference type="GO" id="GO:0000049">
    <property type="term" value="F:tRNA binding"/>
    <property type="evidence" value="ECO:0007669"/>
    <property type="project" value="UniProtKB-UniRule"/>
</dbReference>
<dbReference type="GO" id="GO:0000287">
    <property type="term" value="F:magnesium ion binding"/>
    <property type="evidence" value="ECO:0007669"/>
    <property type="project" value="UniProtKB-UniRule"/>
</dbReference>
<dbReference type="PANTHER" id="PTHR39643:SF1">
    <property type="entry name" value="CCA-ADDING ENZYME"/>
    <property type="match status" value="1"/>
</dbReference>
<evidence type="ECO:0000259" key="11">
    <source>
        <dbReference type="Pfam" id="PF01909"/>
    </source>
</evidence>
<dbReference type="GO" id="GO:0042245">
    <property type="term" value="P:RNA repair"/>
    <property type="evidence" value="ECO:0007669"/>
    <property type="project" value="UniProtKB-KW"/>
</dbReference>
<feature type="binding site" evidence="10">
    <location>
        <position position="172"/>
    </location>
    <ligand>
        <name>CTP</name>
        <dbReference type="ChEBI" id="CHEBI:37563"/>
    </ligand>
</feature>
<comment type="miscellaneous">
    <text evidence="10">A single active site specifically recognizes both ATP and CTP and is responsible for their addition.</text>
</comment>